<gene>
    <name evidence="3" type="ORF">SAMN05192585_1231</name>
</gene>
<dbReference type="InterPro" id="IPR008490">
    <property type="entry name" value="Transposase_InsH_N"/>
</dbReference>
<dbReference type="Pfam" id="PF05598">
    <property type="entry name" value="DUF772"/>
    <property type="match status" value="1"/>
</dbReference>
<organism evidence="3 4">
    <name type="scientific">Acetanaerobacterium elongatum</name>
    <dbReference type="NCBI Taxonomy" id="258515"/>
    <lineage>
        <taxon>Bacteria</taxon>
        <taxon>Bacillati</taxon>
        <taxon>Bacillota</taxon>
        <taxon>Clostridia</taxon>
        <taxon>Eubacteriales</taxon>
        <taxon>Oscillospiraceae</taxon>
        <taxon>Acetanaerobacterium</taxon>
    </lineage>
</organism>
<keyword evidence="4" id="KW-1185">Reference proteome</keyword>
<feature type="domain" description="Transposase InsH N-terminal" evidence="2">
    <location>
        <begin position="17"/>
        <end position="112"/>
    </location>
</feature>
<feature type="region of interest" description="Disordered" evidence="1">
    <location>
        <begin position="182"/>
        <end position="213"/>
    </location>
</feature>
<evidence type="ECO:0000259" key="2">
    <source>
        <dbReference type="Pfam" id="PF05598"/>
    </source>
</evidence>
<name>A0A1H0CDW0_9FIRM</name>
<dbReference type="PANTHER" id="PTHR35604">
    <property type="entry name" value="TRANSPOSASE INSH FOR INSERTION SEQUENCE ELEMENT IS5A-RELATED"/>
    <property type="match status" value="1"/>
</dbReference>
<sequence length="213" mass="25264">MLNTGTNRQEKMELVIMENLVPKDHLLRKIDRYIDFSFINEICRPYYCENIGRPAIEPEIMFRMLFIGYLYGIRSETRLVEEVNVNIAYRWFLGYGLEDKIPDASVIWQNRIRRFNGTDIPRRIFNEILRQAMEHKLVDGKILYSDSTHLKANANKNKYTEETANVESQLYIEDLNKAVNEDRAKHGKKPLKFEEKPVKTDDDDDENYFDDNT</sequence>
<dbReference type="EMBL" id="FNID01000023">
    <property type="protein sequence ID" value="SDN55961.1"/>
    <property type="molecule type" value="Genomic_DNA"/>
</dbReference>
<dbReference type="Proteomes" id="UP000199182">
    <property type="component" value="Unassembled WGS sequence"/>
</dbReference>
<proteinExistence type="predicted"/>
<evidence type="ECO:0000313" key="4">
    <source>
        <dbReference type="Proteomes" id="UP000199182"/>
    </source>
</evidence>
<evidence type="ECO:0000256" key="1">
    <source>
        <dbReference type="SAM" id="MobiDB-lite"/>
    </source>
</evidence>
<dbReference type="AlphaFoldDB" id="A0A1H0CDW0"/>
<reference evidence="3 4" key="1">
    <citation type="submission" date="2016-10" db="EMBL/GenBank/DDBJ databases">
        <authorList>
            <person name="de Groot N.N."/>
        </authorList>
    </citation>
    <scope>NUCLEOTIDE SEQUENCE [LARGE SCALE GENOMIC DNA]</scope>
    <source>
        <strain evidence="3 4">CGMCC 1.5012</strain>
    </source>
</reference>
<accession>A0A1H0CDW0</accession>
<dbReference type="OrthoDB" id="9789070at2"/>
<dbReference type="STRING" id="258515.SAMN05192585_1231"/>
<evidence type="ECO:0000313" key="3">
    <source>
        <dbReference type="EMBL" id="SDN55961.1"/>
    </source>
</evidence>
<dbReference type="PANTHER" id="PTHR35604:SF2">
    <property type="entry name" value="TRANSPOSASE INSH FOR INSERTION SEQUENCE ELEMENT IS5A-RELATED"/>
    <property type="match status" value="1"/>
</dbReference>
<feature type="non-terminal residue" evidence="3">
    <location>
        <position position="213"/>
    </location>
</feature>
<feature type="compositionally biased region" description="Acidic residues" evidence="1">
    <location>
        <begin position="201"/>
        <end position="213"/>
    </location>
</feature>
<feature type="compositionally biased region" description="Basic and acidic residues" evidence="1">
    <location>
        <begin position="191"/>
        <end position="200"/>
    </location>
</feature>
<protein>
    <submittedName>
        <fullName evidence="3">Transposase</fullName>
    </submittedName>
</protein>